<dbReference type="Gene3D" id="3.90.1150.10">
    <property type="entry name" value="Aspartate Aminotransferase, domain 1"/>
    <property type="match status" value="1"/>
</dbReference>
<dbReference type="CDD" id="cd00609">
    <property type="entry name" value="AAT_like"/>
    <property type="match status" value="1"/>
</dbReference>
<dbReference type="InterPro" id="IPR015424">
    <property type="entry name" value="PyrdxlP-dep_Trfase"/>
</dbReference>
<reference evidence="3 4" key="1">
    <citation type="journal article" date="2019" name="Int. J. Syst. Evol. Microbiol.">
        <title>The Global Catalogue of Microorganisms (GCM) 10K type strain sequencing project: providing services to taxonomists for standard genome sequencing and annotation.</title>
        <authorList>
            <consortium name="The Broad Institute Genomics Platform"/>
            <consortium name="The Broad Institute Genome Sequencing Center for Infectious Disease"/>
            <person name="Wu L."/>
            <person name="Ma J."/>
        </authorList>
    </citation>
    <scope>NUCLEOTIDE SEQUENCE [LARGE SCALE GENOMIC DNA]</scope>
    <source>
        <strain evidence="3 4">XZGYJ-43</strain>
    </source>
</reference>
<dbReference type="PANTHER" id="PTHR43510:SF1">
    <property type="entry name" value="AMINOTRANSFERASE FUNCTION, HYPOTHETICAL (EUROFUNG)"/>
    <property type="match status" value="1"/>
</dbReference>
<protein>
    <submittedName>
        <fullName evidence="3">Pyridoxal phosphate-dependent aminotransferase</fullName>
    </submittedName>
</protein>
<dbReference type="InterPro" id="IPR004839">
    <property type="entry name" value="Aminotransferase_I/II_large"/>
</dbReference>
<dbReference type="AlphaFoldDB" id="A0ABD5Z2W0"/>
<dbReference type="EMBL" id="JBHTAR010000011">
    <property type="protein sequence ID" value="MFC7199470.1"/>
    <property type="molecule type" value="Genomic_DNA"/>
</dbReference>
<dbReference type="GO" id="GO:0008483">
    <property type="term" value="F:transaminase activity"/>
    <property type="evidence" value="ECO:0007669"/>
    <property type="project" value="UniProtKB-KW"/>
</dbReference>
<keyword evidence="4" id="KW-1185">Reference proteome</keyword>
<keyword evidence="3" id="KW-0808">Transferase</keyword>
<accession>A0ABD5Z2W0</accession>
<organism evidence="3 4">
    <name type="scientific">Halospeciosus flavus</name>
    <dbReference type="NCBI Taxonomy" id="3032283"/>
    <lineage>
        <taxon>Archaea</taxon>
        <taxon>Methanobacteriati</taxon>
        <taxon>Methanobacteriota</taxon>
        <taxon>Stenosarchaea group</taxon>
        <taxon>Halobacteria</taxon>
        <taxon>Halobacteriales</taxon>
        <taxon>Halobacteriaceae</taxon>
        <taxon>Halospeciosus</taxon>
    </lineage>
</organism>
<dbReference type="Pfam" id="PF00155">
    <property type="entry name" value="Aminotran_1_2"/>
    <property type="match status" value="1"/>
</dbReference>
<dbReference type="SUPFAM" id="SSF53383">
    <property type="entry name" value="PLP-dependent transferases"/>
    <property type="match status" value="1"/>
</dbReference>
<evidence type="ECO:0000313" key="4">
    <source>
        <dbReference type="Proteomes" id="UP001596447"/>
    </source>
</evidence>
<evidence type="ECO:0000313" key="3">
    <source>
        <dbReference type="EMBL" id="MFC7199470.1"/>
    </source>
</evidence>
<dbReference type="Proteomes" id="UP001596447">
    <property type="component" value="Unassembled WGS sequence"/>
</dbReference>
<dbReference type="InterPro" id="IPR015422">
    <property type="entry name" value="PyrdxlP-dep_Trfase_small"/>
</dbReference>
<dbReference type="InterPro" id="IPR015421">
    <property type="entry name" value="PyrdxlP-dep_Trfase_major"/>
</dbReference>
<name>A0ABD5Z2W0_9EURY</name>
<keyword evidence="3" id="KW-0032">Aminotransferase</keyword>
<dbReference type="PANTHER" id="PTHR43510">
    <property type="entry name" value="AMINOTRANSFERASE FUNCTION, HYPOTHETICAL (EUROFUNG)"/>
    <property type="match status" value="1"/>
</dbReference>
<proteinExistence type="predicted"/>
<feature type="region of interest" description="Disordered" evidence="1">
    <location>
        <begin position="23"/>
        <end position="49"/>
    </location>
</feature>
<dbReference type="Gene3D" id="3.40.640.10">
    <property type="entry name" value="Type I PLP-dependent aspartate aminotransferase-like (Major domain)"/>
    <property type="match status" value="1"/>
</dbReference>
<feature type="domain" description="Aminotransferase class I/classII large" evidence="2">
    <location>
        <begin position="53"/>
        <end position="367"/>
    </location>
</feature>
<comment type="caution">
    <text evidence="3">The sequence shown here is derived from an EMBL/GenBank/DDBJ whole genome shotgun (WGS) entry which is preliminary data.</text>
</comment>
<gene>
    <name evidence="3" type="ORF">ACFQJ9_08610</name>
</gene>
<sequence>MFPNIDYLEWISGRPEVAMHDLGTSDLRGSRERRDAVVPEPLDGLDDPPTGATLEMQIAAEYGVDPQQVLVTAGATQANLVATATALDLGGEYPPEAETAEEAHTETDERRRALVEKPGYEPLVKTPEALGAAVDRFLRAEGYELDHHRVEKALTPDTDLVTVTNRHNPSGRLTDRERLAEVAKVVSENGARLLVDEVYAPYVPSEDTVDENGAFGGVSAVGLDDVVVTGSLTKFFGLGELRVGWLVADEAFVERAQSIAHYFARPADPSRTLAMRAFHNEEHLAERSRTLLEENADLLSSFVAERDDVTGYVDSGSTFAFLDPKNVDGNRLAERAWSEGLLVVPGSFFDDPERIRVSLGTDPHDTAVGLDELGSLLDSFKS</sequence>
<feature type="compositionally biased region" description="Basic and acidic residues" evidence="1">
    <location>
        <begin position="28"/>
        <end position="37"/>
    </location>
</feature>
<evidence type="ECO:0000259" key="2">
    <source>
        <dbReference type="Pfam" id="PF00155"/>
    </source>
</evidence>
<dbReference type="RefSeq" id="WP_279529402.1">
    <property type="nucleotide sequence ID" value="NZ_CP122312.1"/>
</dbReference>
<evidence type="ECO:0000256" key="1">
    <source>
        <dbReference type="SAM" id="MobiDB-lite"/>
    </source>
</evidence>